<feature type="compositionally biased region" description="Basic and acidic residues" evidence="1">
    <location>
        <begin position="47"/>
        <end position="60"/>
    </location>
</feature>
<evidence type="ECO:0000313" key="2">
    <source>
        <dbReference type="EMBL" id="GAU96834.1"/>
    </source>
</evidence>
<keyword evidence="3" id="KW-1185">Reference proteome</keyword>
<evidence type="ECO:0000313" key="3">
    <source>
        <dbReference type="Proteomes" id="UP000186922"/>
    </source>
</evidence>
<comment type="caution">
    <text evidence="2">The sequence shown here is derived from an EMBL/GenBank/DDBJ whole genome shotgun (WGS) entry which is preliminary data.</text>
</comment>
<feature type="region of interest" description="Disordered" evidence="1">
    <location>
        <begin position="41"/>
        <end position="83"/>
    </location>
</feature>
<proteinExistence type="predicted"/>
<reference evidence="2 3" key="1">
    <citation type="journal article" date="2016" name="Nat. Commun.">
        <title>Extremotolerant tardigrade genome and improved radiotolerance of human cultured cells by tardigrade-unique protein.</title>
        <authorList>
            <person name="Hashimoto T."/>
            <person name="Horikawa D.D."/>
            <person name="Saito Y."/>
            <person name="Kuwahara H."/>
            <person name="Kozuka-Hata H."/>
            <person name="Shin-I T."/>
            <person name="Minakuchi Y."/>
            <person name="Ohishi K."/>
            <person name="Motoyama A."/>
            <person name="Aizu T."/>
            <person name="Enomoto A."/>
            <person name="Kondo K."/>
            <person name="Tanaka S."/>
            <person name="Hara Y."/>
            <person name="Koshikawa S."/>
            <person name="Sagara H."/>
            <person name="Miura T."/>
            <person name="Yokobori S."/>
            <person name="Miyagawa K."/>
            <person name="Suzuki Y."/>
            <person name="Kubo T."/>
            <person name="Oyama M."/>
            <person name="Kohara Y."/>
            <person name="Fujiyama A."/>
            <person name="Arakawa K."/>
            <person name="Katayama T."/>
            <person name="Toyoda A."/>
            <person name="Kunieda T."/>
        </authorList>
    </citation>
    <scope>NUCLEOTIDE SEQUENCE [LARGE SCALE GENOMIC DNA]</scope>
    <source>
        <strain evidence="2 3">YOKOZUNA-1</strain>
    </source>
</reference>
<dbReference type="Proteomes" id="UP000186922">
    <property type="component" value="Unassembled WGS sequence"/>
</dbReference>
<dbReference type="EMBL" id="BDGG01000003">
    <property type="protein sequence ID" value="GAU96834.1"/>
    <property type="molecule type" value="Genomic_DNA"/>
</dbReference>
<dbReference type="AlphaFoldDB" id="A0A1D1V526"/>
<accession>A0A1D1V526</accession>
<organism evidence="2 3">
    <name type="scientific">Ramazzottius varieornatus</name>
    <name type="common">Water bear</name>
    <name type="synonym">Tardigrade</name>
    <dbReference type="NCBI Taxonomy" id="947166"/>
    <lineage>
        <taxon>Eukaryota</taxon>
        <taxon>Metazoa</taxon>
        <taxon>Ecdysozoa</taxon>
        <taxon>Tardigrada</taxon>
        <taxon>Eutardigrada</taxon>
        <taxon>Parachela</taxon>
        <taxon>Hypsibioidea</taxon>
        <taxon>Ramazzottiidae</taxon>
        <taxon>Ramazzottius</taxon>
    </lineage>
</organism>
<sequence length="83" mass="9374">MSASDVRRMGNANVRRSLWMRVPLVRGILGELAENCYENRQNTDMAVENKDRERAREKKQAGTPSFSVSGSCEFEDIRPALNG</sequence>
<evidence type="ECO:0000256" key="1">
    <source>
        <dbReference type="SAM" id="MobiDB-lite"/>
    </source>
</evidence>
<gene>
    <name evidence="2" type="primary">RvY_08213-1</name>
    <name evidence="2" type="synonym">RvY_08213.1</name>
    <name evidence="2" type="ORF">RvY_08213</name>
</gene>
<protein>
    <submittedName>
        <fullName evidence="2">Uncharacterized protein</fullName>
    </submittedName>
</protein>
<name>A0A1D1V526_RAMVA</name>